<sequence length="323" mass="37450">MKFSIAIPAFKAKYLKECIDSILAQTYKDFELIIVNDASPENIDSVVKPYLSQAKIRYYKNEKNFGSVNVVGNWNKCLSFASGEYFLLMGDDDKLCSNCLEEYAKLIDAFPQCKVYHTRTWQINPQSEIIGITGPRPVWESVYDNIYERIKLHRAQYISDYLYETQHLKSDGGFYKLPMAWGSDDISAYRAAAVAGVAHSEKPLFCYRVHPTSLTSSGNIKIKMDAIQGEMEWLNNFMMKATPIEETDKIVAQKIKAFLPKYELNKYAEHISQAMNVQPLANLCKYWRMHKTYHLSASCYLFAINKWVINKQKRNEKMYIHNR</sequence>
<dbReference type="SUPFAM" id="SSF53448">
    <property type="entry name" value="Nucleotide-diphospho-sugar transferases"/>
    <property type="match status" value="1"/>
</dbReference>
<proteinExistence type="predicted"/>
<dbReference type="PANTHER" id="PTHR22916">
    <property type="entry name" value="GLYCOSYLTRANSFERASE"/>
    <property type="match status" value="1"/>
</dbReference>
<dbReference type="InterPro" id="IPR001173">
    <property type="entry name" value="Glyco_trans_2-like"/>
</dbReference>
<protein>
    <submittedName>
        <fullName evidence="2">Spore coat polysaccharide biosynthesis protein SpsA</fullName>
    </submittedName>
</protein>
<dbReference type="AlphaFoldDB" id="A0A6N3A5R1"/>
<reference evidence="2" key="1">
    <citation type="submission" date="2019-11" db="EMBL/GenBank/DDBJ databases">
        <authorList>
            <person name="Feng L."/>
        </authorList>
    </citation>
    <scope>NUCLEOTIDE SEQUENCE</scope>
    <source>
        <strain evidence="2">PclaraLFYP37</strain>
    </source>
</reference>
<feature type="domain" description="Glycosyltransferase 2-like" evidence="1">
    <location>
        <begin position="4"/>
        <end position="109"/>
    </location>
</feature>
<dbReference type="PANTHER" id="PTHR22916:SF3">
    <property type="entry name" value="UDP-GLCNAC:BETAGAL BETA-1,3-N-ACETYLGLUCOSAMINYLTRANSFERASE-LIKE PROTEIN 1"/>
    <property type="match status" value="1"/>
</dbReference>
<accession>A0A6N3A5R1</accession>
<dbReference type="EMBL" id="CACRUT010000008">
    <property type="protein sequence ID" value="VYT87001.1"/>
    <property type="molecule type" value="Genomic_DNA"/>
</dbReference>
<name>A0A6N3A5R1_9BACT</name>
<gene>
    <name evidence="2" type="primary">spsA</name>
    <name evidence="2" type="ORF">PCLFYP37_01341</name>
</gene>
<dbReference type="Pfam" id="PF00535">
    <property type="entry name" value="Glycos_transf_2"/>
    <property type="match status" value="1"/>
</dbReference>
<dbReference type="GO" id="GO:0016758">
    <property type="term" value="F:hexosyltransferase activity"/>
    <property type="evidence" value="ECO:0007669"/>
    <property type="project" value="UniProtKB-ARBA"/>
</dbReference>
<dbReference type="Gene3D" id="3.90.550.10">
    <property type="entry name" value="Spore Coat Polysaccharide Biosynthesis Protein SpsA, Chain A"/>
    <property type="match status" value="1"/>
</dbReference>
<dbReference type="InterPro" id="IPR029044">
    <property type="entry name" value="Nucleotide-diphossugar_trans"/>
</dbReference>
<evidence type="ECO:0000313" key="2">
    <source>
        <dbReference type="EMBL" id="VYT87001.1"/>
    </source>
</evidence>
<organism evidence="2">
    <name type="scientific">Paraprevotella clara</name>
    <dbReference type="NCBI Taxonomy" id="454154"/>
    <lineage>
        <taxon>Bacteria</taxon>
        <taxon>Pseudomonadati</taxon>
        <taxon>Bacteroidota</taxon>
        <taxon>Bacteroidia</taxon>
        <taxon>Bacteroidales</taxon>
        <taxon>Prevotellaceae</taxon>
        <taxon>Paraprevotella</taxon>
    </lineage>
</organism>
<evidence type="ECO:0000259" key="1">
    <source>
        <dbReference type="Pfam" id="PF00535"/>
    </source>
</evidence>
<dbReference type="RefSeq" id="WP_118147134.1">
    <property type="nucleotide sequence ID" value="NZ_CACRUT010000008.1"/>
</dbReference>